<proteinExistence type="predicted"/>
<protein>
    <submittedName>
        <fullName evidence="2">Uncharacterized protein</fullName>
    </submittedName>
</protein>
<evidence type="ECO:0000313" key="2">
    <source>
        <dbReference type="EMBL" id="KAF0915019.1"/>
    </source>
</evidence>
<evidence type="ECO:0000313" key="3">
    <source>
        <dbReference type="Proteomes" id="UP000479710"/>
    </source>
</evidence>
<feature type="region of interest" description="Disordered" evidence="1">
    <location>
        <begin position="53"/>
        <end position="76"/>
    </location>
</feature>
<accession>A0A6G1DRC8</accession>
<dbReference type="Proteomes" id="UP000479710">
    <property type="component" value="Unassembled WGS sequence"/>
</dbReference>
<evidence type="ECO:0000256" key="1">
    <source>
        <dbReference type="SAM" id="MobiDB-lite"/>
    </source>
</evidence>
<dbReference type="AlphaFoldDB" id="A0A6G1DRC8"/>
<comment type="caution">
    <text evidence="2">The sequence shown here is derived from an EMBL/GenBank/DDBJ whole genome shotgun (WGS) entry which is preliminary data.</text>
</comment>
<gene>
    <name evidence="2" type="ORF">E2562_033092</name>
</gene>
<name>A0A6G1DRC8_9ORYZ</name>
<reference evidence="2 3" key="1">
    <citation type="submission" date="2019-11" db="EMBL/GenBank/DDBJ databases">
        <title>Whole genome sequence of Oryza granulata.</title>
        <authorList>
            <person name="Li W."/>
        </authorList>
    </citation>
    <scope>NUCLEOTIDE SEQUENCE [LARGE SCALE GENOMIC DNA]</scope>
    <source>
        <strain evidence="3">cv. Menghai</strain>
        <tissue evidence="2">Leaf</tissue>
    </source>
</reference>
<keyword evidence="3" id="KW-1185">Reference proteome</keyword>
<feature type="region of interest" description="Disordered" evidence="1">
    <location>
        <begin position="1"/>
        <end position="25"/>
    </location>
</feature>
<sequence>MIWRREGRRYARAPTPAVSRSQAPAKVGVEERATAIGLEELVAAVEDAAMDPECRSHQPPVIGTPDQAASVLGDVK</sequence>
<dbReference type="EMBL" id="SPHZ02000006">
    <property type="protein sequence ID" value="KAF0915019.1"/>
    <property type="molecule type" value="Genomic_DNA"/>
</dbReference>
<organism evidence="2 3">
    <name type="scientific">Oryza meyeriana var. granulata</name>
    <dbReference type="NCBI Taxonomy" id="110450"/>
    <lineage>
        <taxon>Eukaryota</taxon>
        <taxon>Viridiplantae</taxon>
        <taxon>Streptophyta</taxon>
        <taxon>Embryophyta</taxon>
        <taxon>Tracheophyta</taxon>
        <taxon>Spermatophyta</taxon>
        <taxon>Magnoliopsida</taxon>
        <taxon>Liliopsida</taxon>
        <taxon>Poales</taxon>
        <taxon>Poaceae</taxon>
        <taxon>BOP clade</taxon>
        <taxon>Oryzoideae</taxon>
        <taxon>Oryzeae</taxon>
        <taxon>Oryzinae</taxon>
        <taxon>Oryza</taxon>
        <taxon>Oryza meyeriana</taxon>
    </lineage>
</organism>